<dbReference type="InterPro" id="IPR016039">
    <property type="entry name" value="Thiolase-like"/>
</dbReference>
<dbReference type="PANTHER" id="PTHR42689:SF1">
    <property type="entry name" value="ACETYL-COA ACYLTRANSFERASE FADA2 (3-KETOACYL-COA THIOLASE) (BETA-KETOTHIOLASE)-RELATED"/>
    <property type="match status" value="1"/>
</dbReference>
<evidence type="ECO:0000256" key="3">
    <source>
        <dbReference type="ARBA" id="ARBA00023315"/>
    </source>
</evidence>
<dbReference type="InterPro" id="IPR002155">
    <property type="entry name" value="Thiolase"/>
</dbReference>
<dbReference type="AlphaFoldDB" id="K5BCX7"/>
<evidence type="ECO:0000256" key="2">
    <source>
        <dbReference type="ARBA" id="ARBA00022679"/>
    </source>
</evidence>
<comment type="similarity">
    <text evidence="1 5">Belongs to the thiolase-like superfamily. Thiolase family.</text>
</comment>
<dbReference type="NCBIfam" id="NF006740">
    <property type="entry name" value="PRK09268.1"/>
    <property type="match status" value="1"/>
</dbReference>
<dbReference type="GO" id="GO:0005829">
    <property type="term" value="C:cytosol"/>
    <property type="evidence" value="ECO:0007669"/>
    <property type="project" value="TreeGrafter"/>
</dbReference>
<evidence type="ECO:0000256" key="5">
    <source>
        <dbReference type="RuleBase" id="RU003557"/>
    </source>
</evidence>
<dbReference type="PATRIC" id="fig|1122247.3.peg.409"/>
<feature type="active site" description="Acyl-thioester intermediate" evidence="4">
    <location>
        <position position="93"/>
    </location>
</feature>
<organism evidence="8 9">
    <name type="scientific">Mycolicibacterium hassiacum (strain DSM 44199 / CIP 105218 / JCM 12690 / 3849)</name>
    <name type="common">Mycobacterium hassiacum</name>
    <dbReference type="NCBI Taxonomy" id="1122247"/>
    <lineage>
        <taxon>Bacteria</taxon>
        <taxon>Bacillati</taxon>
        <taxon>Actinomycetota</taxon>
        <taxon>Actinomycetes</taxon>
        <taxon>Mycobacteriales</taxon>
        <taxon>Mycobacteriaceae</taxon>
        <taxon>Mycolicibacterium</taxon>
    </lineage>
</organism>
<dbReference type="Pfam" id="PF02803">
    <property type="entry name" value="Thiolase_C"/>
    <property type="match status" value="1"/>
</dbReference>
<dbReference type="Pfam" id="PF00108">
    <property type="entry name" value="Thiolase_N"/>
    <property type="match status" value="1"/>
</dbReference>
<dbReference type="PANTHER" id="PTHR42689">
    <property type="entry name" value="ACETYL-COA ACYLTRANSFERASE FADA2 (3-KETOACYL-COA THIOLASE) (BETA-KETOTHIOLASE)-RELATED"/>
    <property type="match status" value="1"/>
</dbReference>
<protein>
    <submittedName>
        <fullName evidence="8">Acetyl-CoA C-acetyltransferase family protein</fullName>
    </submittedName>
</protein>
<accession>K5BCX7</accession>
<dbReference type="CDD" id="cd00751">
    <property type="entry name" value="thiolase"/>
    <property type="match status" value="1"/>
</dbReference>
<keyword evidence="9" id="KW-1185">Reference proteome</keyword>
<evidence type="ECO:0000313" key="9">
    <source>
        <dbReference type="Proteomes" id="UP000006265"/>
    </source>
</evidence>
<keyword evidence="3 5" id="KW-0012">Acyltransferase</keyword>
<dbReference type="Proteomes" id="UP000006265">
    <property type="component" value="Unassembled WGS sequence"/>
</dbReference>
<evidence type="ECO:0000259" key="7">
    <source>
        <dbReference type="Pfam" id="PF02803"/>
    </source>
</evidence>
<dbReference type="PROSITE" id="PS00099">
    <property type="entry name" value="THIOLASE_3"/>
    <property type="match status" value="1"/>
</dbReference>
<feature type="domain" description="Thiolase N-terminal" evidence="6">
    <location>
        <begin position="9"/>
        <end position="277"/>
    </location>
</feature>
<dbReference type="InterPro" id="IPR020617">
    <property type="entry name" value="Thiolase_C"/>
</dbReference>
<dbReference type="InterPro" id="IPR020610">
    <property type="entry name" value="Thiolase_AS"/>
</dbReference>
<dbReference type="SUPFAM" id="SSF53901">
    <property type="entry name" value="Thiolase-like"/>
    <property type="match status" value="2"/>
</dbReference>
<dbReference type="eggNOG" id="COG0183">
    <property type="taxonomic scope" value="Bacteria"/>
</dbReference>
<evidence type="ECO:0000256" key="4">
    <source>
        <dbReference type="PIRSR" id="PIRSR000429-1"/>
    </source>
</evidence>
<feature type="domain" description="Thiolase C-terminal" evidence="7">
    <location>
        <begin position="286"/>
        <end position="431"/>
    </location>
</feature>
<dbReference type="Gene3D" id="3.40.47.10">
    <property type="match status" value="1"/>
</dbReference>
<dbReference type="PIRSF" id="PIRSF000429">
    <property type="entry name" value="Ac-CoA_Ac_transf"/>
    <property type="match status" value="1"/>
</dbReference>
<dbReference type="NCBIfam" id="TIGR01930">
    <property type="entry name" value="AcCoA-C-Actrans"/>
    <property type="match status" value="1"/>
</dbReference>
<sequence length="432" mass="45658">MASDTRRRVAVLGGNRIPFARSDGAYANASNQDMFTAALNGLVDRFNLAGERLDAVIGGAVLKHSRDFNLIRECVLGSKLAPNTPAFDMQQACGTGLQAAIAAADGIAAGRYEVAAAGGVDTASDAPIALGDNLRRTLLALRRSKSNVERLKLVGRLPASLGVQIPVNSEPRTGLSMGEHAAITAKQMGIKRVDQDELAAASHRNMAAAYDRGFFDDLITPFLGLYRDNNLRPDSTPEKLAKLKPVFGVKAGDATMTAGNSTPLTDGASVALLASEDWAAAHNIEPLAWFVDAETAAVDYVTGRDGLLMAPTYAVPRLLARNGLTLQDFDFYEIHEAFASVVLAHLQAWESDEYCKERLGLDKALGPIDRSKLNVNGSSLAAGHPFAATGGRIVAQLAKQLAEKRKETGRPVRGLISICAAGGQGVAAILEA</sequence>
<dbReference type="OrthoDB" id="1402717at2"/>
<name>K5BCX7_MYCHD</name>
<dbReference type="STRING" id="1122247.GCA_000379865_04083"/>
<dbReference type="GO" id="GO:0016747">
    <property type="term" value="F:acyltransferase activity, transferring groups other than amino-acyl groups"/>
    <property type="evidence" value="ECO:0007669"/>
    <property type="project" value="InterPro"/>
</dbReference>
<evidence type="ECO:0000256" key="1">
    <source>
        <dbReference type="ARBA" id="ARBA00010982"/>
    </source>
</evidence>
<gene>
    <name evidence="8" type="ORF">C731_0429</name>
</gene>
<comment type="caution">
    <text evidence="8">The sequence shown here is derived from an EMBL/GenBank/DDBJ whole genome shotgun (WGS) entry which is preliminary data.</text>
</comment>
<keyword evidence="2 5" id="KW-0808">Transferase</keyword>
<dbReference type="RefSeq" id="WP_005624015.1">
    <property type="nucleotide sequence ID" value="NZ_AMRA01000012.1"/>
</dbReference>
<dbReference type="InterPro" id="IPR050521">
    <property type="entry name" value="3-ketoacyl-CoA_Thiolase"/>
</dbReference>
<feature type="active site" description="Proton acceptor" evidence="4">
    <location>
        <position position="419"/>
    </location>
</feature>
<evidence type="ECO:0000313" key="8">
    <source>
        <dbReference type="EMBL" id="EKF25545.1"/>
    </source>
</evidence>
<dbReference type="InterPro" id="IPR020616">
    <property type="entry name" value="Thiolase_N"/>
</dbReference>
<reference evidence="8 9" key="1">
    <citation type="journal article" date="2012" name="J. Bacteriol.">
        <title>Genome sequence of Mycobacterium hassiacum DSM 44199, a rare source of heat-stable mycobacterial proteins.</title>
        <authorList>
            <person name="Tiago I."/>
            <person name="Maranha A."/>
            <person name="Mendes V."/>
            <person name="Alarico S."/>
            <person name="Moynihan P.J."/>
            <person name="Clarke A.J."/>
            <person name="Macedo-Ribeiro S."/>
            <person name="Pereira P.J."/>
            <person name="Empadinhas N."/>
        </authorList>
    </citation>
    <scope>NUCLEOTIDE SEQUENCE [LARGE SCALE GENOMIC DNA]</scope>
    <source>
        <strain evidence="9">DSM 44199 / CIP 105218 / JCM 12690 / 3849</strain>
    </source>
</reference>
<dbReference type="EMBL" id="AMRA01000012">
    <property type="protein sequence ID" value="EKF25545.1"/>
    <property type="molecule type" value="Genomic_DNA"/>
</dbReference>
<proteinExistence type="inferred from homology"/>
<feature type="active site" description="Proton acceptor" evidence="4">
    <location>
        <position position="384"/>
    </location>
</feature>
<evidence type="ECO:0000259" key="6">
    <source>
        <dbReference type="Pfam" id="PF00108"/>
    </source>
</evidence>